<reference evidence="1 2" key="1">
    <citation type="submission" date="2017-05" db="EMBL/GenBank/DDBJ databases">
        <title>The Genome Sequence of Enterococcus sp. 8G7_MSG3316.</title>
        <authorList>
            <consortium name="The Broad Institute Genomics Platform"/>
            <consortium name="The Broad Institute Genomic Center for Infectious Diseases"/>
            <person name="Earl A."/>
            <person name="Manson A."/>
            <person name="Schwartman J."/>
            <person name="Gilmore M."/>
            <person name="Abouelleil A."/>
            <person name="Cao P."/>
            <person name="Chapman S."/>
            <person name="Cusick C."/>
            <person name="Shea T."/>
            <person name="Young S."/>
            <person name="Neafsey D."/>
            <person name="Nusbaum C."/>
            <person name="Birren B."/>
        </authorList>
    </citation>
    <scope>NUCLEOTIDE SEQUENCE [LARGE SCALE GENOMIC DNA]</scope>
    <source>
        <strain evidence="1 2">8G7_MSG3316</strain>
    </source>
</reference>
<evidence type="ECO:0000313" key="1">
    <source>
        <dbReference type="EMBL" id="OTN75423.1"/>
    </source>
</evidence>
<dbReference type="Proteomes" id="UP000195043">
    <property type="component" value="Unassembled WGS sequence"/>
</dbReference>
<dbReference type="OrthoDB" id="2194919at2"/>
<gene>
    <name evidence="1" type="ORF">A5886_000493</name>
</gene>
<keyword evidence="2" id="KW-1185">Reference proteome</keyword>
<proteinExistence type="predicted"/>
<evidence type="ECO:0008006" key="3">
    <source>
        <dbReference type="Google" id="ProtNLM"/>
    </source>
</evidence>
<dbReference type="STRING" id="1834191.A5886_000493"/>
<dbReference type="PROSITE" id="PS51257">
    <property type="entry name" value="PROKAR_LIPOPROTEIN"/>
    <property type="match status" value="1"/>
</dbReference>
<protein>
    <recommendedName>
        <fullName evidence="3">Lipoprotein</fullName>
    </recommendedName>
</protein>
<name>A0A242A490_9ENTE</name>
<dbReference type="AlphaFoldDB" id="A0A242A490"/>
<accession>A0A242A490</accession>
<organism evidence="1 2">
    <name type="scientific">Candidatus Enterococcus testudinis</name>
    <dbReference type="NCBI Taxonomy" id="1834191"/>
    <lineage>
        <taxon>Bacteria</taxon>
        <taxon>Bacillati</taxon>
        <taxon>Bacillota</taxon>
        <taxon>Bacilli</taxon>
        <taxon>Lactobacillales</taxon>
        <taxon>Enterococcaceae</taxon>
        <taxon>Enterococcus</taxon>
    </lineage>
</organism>
<evidence type="ECO:0000313" key="2">
    <source>
        <dbReference type="Proteomes" id="UP000195043"/>
    </source>
</evidence>
<sequence>MYKLLFLFVAILILSGCGIQNEETQVREFSLEATTKLKTAATIYPDRAYQDGEVPLNEWIQMTGKITDTDSQSEEIRKGDRFVLQTDSAKYQIFNQQETTLYLNDEVTVYGEYYGFIKGTLIERNTGR</sequence>
<dbReference type="EMBL" id="NGKU01000001">
    <property type="protein sequence ID" value="OTN75423.1"/>
    <property type="molecule type" value="Genomic_DNA"/>
</dbReference>
<dbReference type="RefSeq" id="WP_086275960.1">
    <property type="nucleotide sequence ID" value="NZ_NGKU01000001.1"/>
</dbReference>
<comment type="caution">
    <text evidence="1">The sequence shown here is derived from an EMBL/GenBank/DDBJ whole genome shotgun (WGS) entry which is preliminary data.</text>
</comment>